<sequence length="271" mass="30462">MGRSLGTTFVVLAIFGVLLSLYFDQNLVSEILSKFSVSLLVVQSPATRVFTIEELSKYDGSENSLGLYLSIMGEVFDVSKGAKFYGPGGGYHFFSGRDASKAFITGKFEDGLTDNVDELSPTDLVALVDWKDFYHKEYKYVGKLDGWFFNSDGQPTENYKMVNEKLEIAKLEKHSDKLDEQMFPPCNSEWSQADGGFVWCSKSSGGIERNWVGVPRRYFRSGKTEPRCACVRTTGPPSDNRASKSNNGDLDNPNLREYQNCDRLSERCRVM</sequence>
<evidence type="ECO:0000256" key="2">
    <source>
        <dbReference type="SAM" id="MobiDB-lite"/>
    </source>
</evidence>
<dbReference type="Gene3D" id="3.10.120.10">
    <property type="entry name" value="Cytochrome b5-like heme/steroid binding domain"/>
    <property type="match status" value="1"/>
</dbReference>
<gene>
    <name evidence="4" type="ORF">DGYR_LOCUS8890</name>
</gene>
<feature type="domain" description="Cytochrome b5 heme-binding" evidence="3">
    <location>
        <begin position="50"/>
        <end position="145"/>
    </location>
</feature>
<dbReference type="OrthoDB" id="10257697at2759"/>
<dbReference type="SUPFAM" id="SSF55856">
    <property type="entry name" value="Cytochrome b5-like heme/steroid binding domain"/>
    <property type="match status" value="1"/>
</dbReference>
<organism evidence="4 5">
    <name type="scientific">Dimorphilus gyrociliatus</name>
    <dbReference type="NCBI Taxonomy" id="2664684"/>
    <lineage>
        <taxon>Eukaryota</taxon>
        <taxon>Metazoa</taxon>
        <taxon>Spiralia</taxon>
        <taxon>Lophotrochozoa</taxon>
        <taxon>Annelida</taxon>
        <taxon>Polychaeta</taxon>
        <taxon>Polychaeta incertae sedis</taxon>
        <taxon>Dinophilidae</taxon>
        <taxon>Dimorphilus</taxon>
    </lineage>
</organism>
<dbReference type="InterPro" id="IPR001199">
    <property type="entry name" value="Cyt_B5-like_heme/steroid-bd"/>
</dbReference>
<accession>A0A7I8VYD5</accession>
<comment type="similarity">
    <text evidence="1">Belongs to the cytochrome b5 family. MAPR subfamily.</text>
</comment>
<comment type="caution">
    <text evidence="4">The sequence shown here is derived from an EMBL/GenBank/DDBJ whole genome shotgun (WGS) entry which is preliminary data.</text>
</comment>
<dbReference type="FunFam" id="3.10.120.10:FF:000003">
    <property type="entry name" value="membrane-associated progesterone receptor component 1"/>
    <property type="match status" value="1"/>
</dbReference>
<evidence type="ECO:0000313" key="5">
    <source>
        <dbReference type="Proteomes" id="UP000549394"/>
    </source>
</evidence>
<evidence type="ECO:0000313" key="4">
    <source>
        <dbReference type="EMBL" id="CAD5120867.1"/>
    </source>
</evidence>
<dbReference type="PANTHER" id="PTHR10281">
    <property type="entry name" value="MEMBRANE-ASSOCIATED PROGESTERONE RECEPTOR COMPONENT-RELATED"/>
    <property type="match status" value="1"/>
</dbReference>
<dbReference type="AlphaFoldDB" id="A0A7I8VYD5"/>
<keyword evidence="5" id="KW-1185">Reference proteome</keyword>
<proteinExistence type="inferred from homology"/>
<dbReference type="GO" id="GO:0016020">
    <property type="term" value="C:membrane"/>
    <property type="evidence" value="ECO:0007669"/>
    <property type="project" value="TreeGrafter"/>
</dbReference>
<dbReference type="Pfam" id="PF00173">
    <property type="entry name" value="Cyt-b5"/>
    <property type="match status" value="1"/>
</dbReference>
<dbReference type="InterPro" id="IPR036400">
    <property type="entry name" value="Cyt_B5-like_heme/steroid_sf"/>
</dbReference>
<dbReference type="EMBL" id="CAJFCJ010000013">
    <property type="protein sequence ID" value="CAD5120867.1"/>
    <property type="molecule type" value="Genomic_DNA"/>
</dbReference>
<dbReference type="GO" id="GO:0012505">
    <property type="term" value="C:endomembrane system"/>
    <property type="evidence" value="ECO:0007669"/>
    <property type="project" value="TreeGrafter"/>
</dbReference>
<protein>
    <submittedName>
        <fullName evidence="4">DgyrCDS9417</fullName>
    </submittedName>
</protein>
<reference evidence="4 5" key="1">
    <citation type="submission" date="2020-08" db="EMBL/GenBank/DDBJ databases">
        <authorList>
            <person name="Hejnol A."/>
        </authorList>
    </citation>
    <scope>NUCLEOTIDE SEQUENCE [LARGE SCALE GENOMIC DNA]</scope>
</reference>
<dbReference type="InterPro" id="IPR050577">
    <property type="entry name" value="MAPR/NEUFC/NENF-like"/>
</dbReference>
<feature type="region of interest" description="Disordered" evidence="2">
    <location>
        <begin position="230"/>
        <end position="256"/>
    </location>
</feature>
<dbReference type="PANTHER" id="PTHR10281:SF4">
    <property type="entry name" value="NEUFERRICIN"/>
    <property type="match status" value="1"/>
</dbReference>
<dbReference type="Proteomes" id="UP000549394">
    <property type="component" value="Unassembled WGS sequence"/>
</dbReference>
<dbReference type="SMART" id="SM01117">
    <property type="entry name" value="Cyt-b5"/>
    <property type="match status" value="1"/>
</dbReference>
<evidence type="ECO:0000259" key="3">
    <source>
        <dbReference type="SMART" id="SM01117"/>
    </source>
</evidence>
<evidence type="ECO:0000256" key="1">
    <source>
        <dbReference type="ARBA" id="ARBA00038357"/>
    </source>
</evidence>
<name>A0A7I8VYD5_9ANNE</name>